<reference evidence="3 4" key="1">
    <citation type="submission" date="2017-03" db="EMBL/GenBank/DDBJ databases">
        <title>The genome sequence of Candidatus Rickettsiella viridis.</title>
        <authorList>
            <person name="Nikoh N."/>
            <person name="Tsuchida T."/>
            <person name="Yamaguchi K."/>
            <person name="Maeda T."/>
            <person name="Shigenobu S."/>
            <person name="Fukatsu T."/>
        </authorList>
    </citation>
    <scope>NUCLEOTIDE SEQUENCE [LARGE SCALE GENOMIC DNA]</scope>
    <source>
        <strain evidence="3 4">Ap-RA04</strain>
    </source>
</reference>
<dbReference type="OrthoDB" id="9810270at2"/>
<keyword evidence="1" id="KW-1133">Transmembrane helix</keyword>
<accession>A0A2Z5V810</accession>
<dbReference type="RefSeq" id="WP_126323437.1">
    <property type="nucleotide sequence ID" value="NZ_AP018005.1"/>
</dbReference>
<evidence type="ECO:0000259" key="2">
    <source>
        <dbReference type="Pfam" id="PF09335"/>
    </source>
</evidence>
<keyword evidence="1" id="KW-0472">Membrane</keyword>
<dbReference type="InterPro" id="IPR032816">
    <property type="entry name" value="VTT_dom"/>
</dbReference>
<organism evidence="3 4">
    <name type="scientific">Candidatus Rickettsiella viridis</name>
    <dbReference type="NCBI Taxonomy" id="676208"/>
    <lineage>
        <taxon>Bacteria</taxon>
        <taxon>Pseudomonadati</taxon>
        <taxon>Pseudomonadota</taxon>
        <taxon>Gammaproteobacteria</taxon>
        <taxon>Legionellales</taxon>
        <taxon>Coxiellaceae</taxon>
        <taxon>Rickettsiella</taxon>
    </lineage>
</organism>
<dbReference type="Proteomes" id="UP000282483">
    <property type="component" value="Chromosome"/>
</dbReference>
<evidence type="ECO:0000313" key="4">
    <source>
        <dbReference type="Proteomes" id="UP000282483"/>
    </source>
</evidence>
<dbReference type="AlphaFoldDB" id="A0A2Z5V810"/>
<keyword evidence="1" id="KW-0812">Transmembrane</keyword>
<feature type="domain" description="VTT" evidence="2">
    <location>
        <begin position="60"/>
        <end position="156"/>
    </location>
</feature>
<dbReference type="PANTHER" id="PTHR42709:SF11">
    <property type="entry name" value="DEDA FAMILY PROTEIN"/>
    <property type="match status" value="1"/>
</dbReference>
<sequence length="194" mass="22263">MKIFSKLYDKVLVWAKHKHAPTSLFLLSFSESSFFPIPPDVMLAPMVLARPHCALRYASLTTVASVLGGLFGYWIGTVAFDWIYPYIVQFGYEHAYQQIEHGFKAWDFWILFLAGFTPLPYKLFTIAAGTLHFALLPFILGSLVGRGGRFFLVALLIRWGGVHIDKLLRHYVDRISWFILLFVIAVFAYLKFMS</sequence>
<evidence type="ECO:0000256" key="1">
    <source>
        <dbReference type="SAM" id="Phobius"/>
    </source>
</evidence>
<dbReference type="Pfam" id="PF09335">
    <property type="entry name" value="VTT_dom"/>
    <property type="match status" value="1"/>
</dbReference>
<feature type="transmembrane region" description="Helical" evidence="1">
    <location>
        <begin position="133"/>
        <end position="159"/>
    </location>
</feature>
<protein>
    <submittedName>
        <fullName evidence="3">Membrane protein DedA family</fullName>
    </submittedName>
</protein>
<gene>
    <name evidence="3" type="ORF">RVIR1_14680</name>
</gene>
<feature type="transmembrane region" description="Helical" evidence="1">
    <location>
        <begin position="171"/>
        <end position="190"/>
    </location>
</feature>
<dbReference type="GO" id="GO:0005886">
    <property type="term" value="C:plasma membrane"/>
    <property type="evidence" value="ECO:0007669"/>
    <property type="project" value="TreeGrafter"/>
</dbReference>
<proteinExistence type="predicted"/>
<dbReference type="KEGG" id="rvi:RVIR1_14680"/>
<dbReference type="InterPro" id="IPR051311">
    <property type="entry name" value="DedA_domain"/>
</dbReference>
<name>A0A2Z5V810_9COXI</name>
<keyword evidence="4" id="KW-1185">Reference proteome</keyword>
<feature type="transmembrane region" description="Helical" evidence="1">
    <location>
        <begin position="105"/>
        <end position="121"/>
    </location>
</feature>
<feature type="transmembrane region" description="Helical" evidence="1">
    <location>
        <begin position="57"/>
        <end position="84"/>
    </location>
</feature>
<evidence type="ECO:0000313" key="3">
    <source>
        <dbReference type="EMBL" id="BBB15907.1"/>
    </source>
</evidence>
<dbReference type="EMBL" id="AP018005">
    <property type="protein sequence ID" value="BBB15907.1"/>
    <property type="molecule type" value="Genomic_DNA"/>
</dbReference>
<dbReference type="PANTHER" id="PTHR42709">
    <property type="entry name" value="ALKALINE PHOSPHATASE LIKE PROTEIN"/>
    <property type="match status" value="1"/>
</dbReference>